<dbReference type="RefSeq" id="WP_197995439.1">
    <property type="nucleotide sequence ID" value="NZ_CP036343.1"/>
</dbReference>
<dbReference type="InterPro" id="IPR042095">
    <property type="entry name" value="SUMF_sf"/>
</dbReference>
<organism evidence="3 4">
    <name type="scientific">Gimesia algae</name>
    <dbReference type="NCBI Taxonomy" id="2527971"/>
    <lineage>
        <taxon>Bacteria</taxon>
        <taxon>Pseudomonadati</taxon>
        <taxon>Planctomycetota</taxon>
        <taxon>Planctomycetia</taxon>
        <taxon>Planctomycetales</taxon>
        <taxon>Planctomycetaceae</taxon>
        <taxon>Gimesia</taxon>
    </lineage>
</organism>
<dbReference type="EC" id="2.7.11.1" evidence="3"/>
<name>A0A517VHX4_9PLAN</name>
<sequence precursor="true">MRVKPVFLCLSSPAALATDDQVKYTGNKDQEIQQTKSFHVPITTSRTIEAIMTFTQLSQTEIEKKVLSIVSEQLGFALEKLSLNDRLIEDLKCDSLAMTGLLMELEDTFSITISHDTSDPALKAIFTRQPFRLSDLVQLVTIQLGIKALPRADWFRQPAIEPGRGQRVCFTQLDGILKQAALSEADLFVPLESTVPCPAWRRHIDGMRCIRIPAGNVILGSDLPAANPDEQPVHQVELDAFLIDAEPVSTTAYCRFLNSVGKLPDSCLTDWFVLDMDDDRDVHMLIQNTDNGWQPLPGCEIWPMILVSWYGANAYSLWANNRLWSNYRDETGEAEGSYLPTEAQWEYAARGATPRAYPWGNDAPTPEKLRAGLHRQQVNYETQTLPLSPVNETLGMSPFGLHHMAGNVWQWCRDWYDEDFYRQPGSTQRNPCNHSLTLVRSERGGSWVGPDILCRSSYRRGRPPIARGRCLGFRCVSSVQDLP</sequence>
<dbReference type="Gene3D" id="1.10.1200.10">
    <property type="entry name" value="ACP-like"/>
    <property type="match status" value="1"/>
</dbReference>
<dbReference type="InterPro" id="IPR036736">
    <property type="entry name" value="ACP-like_sf"/>
</dbReference>
<dbReference type="Pfam" id="PF00550">
    <property type="entry name" value="PP-binding"/>
    <property type="match status" value="1"/>
</dbReference>
<dbReference type="GO" id="GO:0120147">
    <property type="term" value="F:formylglycine-generating oxidase activity"/>
    <property type="evidence" value="ECO:0007669"/>
    <property type="project" value="TreeGrafter"/>
</dbReference>
<keyword evidence="3" id="KW-0808">Transferase</keyword>
<protein>
    <submittedName>
        <fullName evidence="3">Serine/threonine-protein kinase pkn1</fullName>
        <ecNumber evidence="3">2.7.11.1</ecNumber>
    </submittedName>
</protein>
<dbReference type="Gene3D" id="3.90.1580.10">
    <property type="entry name" value="paralog of FGE (formylglycine-generating enzyme)"/>
    <property type="match status" value="1"/>
</dbReference>
<feature type="chain" id="PRO_5022126988" evidence="1">
    <location>
        <begin position="18"/>
        <end position="483"/>
    </location>
</feature>
<dbReference type="KEGG" id="gax:Pan161_42880"/>
<accession>A0A517VHX4</accession>
<dbReference type="InterPro" id="IPR009081">
    <property type="entry name" value="PP-bd_ACP"/>
</dbReference>
<evidence type="ECO:0000313" key="4">
    <source>
        <dbReference type="Proteomes" id="UP000316855"/>
    </source>
</evidence>
<dbReference type="Proteomes" id="UP000316855">
    <property type="component" value="Chromosome"/>
</dbReference>
<dbReference type="SUPFAM" id="SSF56436">
    <property type="entry name" value="C-type lectin-like"/>
    <property type="match status" value="1"/>
</dbReference>
<dbReference type="InterPro" id="IPR005532">
    <property type="entry name" value="SUMF_dom"/>
</dbReference>
<dbReference type="EMBL" id="CP036343">
    <property type="protein sequence ID" value="QDT92620.1"/>
    <property type="molecule type" value="Genomic_DNA"/>
</dbReference>
<dbReference type="InterPro" id="IPR051043">
    <property type="entry name" value="Sulfatase_Mod_Factor_Kinase"/>
</dbReference>
<dbReference type="PANTHER" id="PTHR23150:SF19">
    <property type="entry name" value="FORMYLGLYCINE-GENERATING ENZYME"/>
    <property type="match status" value="1"/>
</dbReference>
<evidence type="ECO:0000259" key="2">
    <source>
        <dbReference type="PROSITE" id="PS50075"/>
    </source>
</evidence>
<dbReference type="PROSITE" id="PS50075">
    <property type="entry name" value="CARRIER"/>
    <property type="match status" value="1"/>
</dbReference>
<reference evidence="3 4" key="1">
    <citation type="submission" date="2019-02" db="EMBL/GenBank/DDBJ databases">
        <title>Deep-cultivation of Planctomycetes and their phenomic and genomic characterization uncovers novel biology.</title>
        <authorList>
            <person name="Wiegand S."/>
            <person name="Jogler M."/>
            <person name="Boedeker C."/>
            <person name="Pinto D."/>
            <person name="Vollmers J."/>
            <person name="Rivas-Marin E."/>
            <person name="Kohn T."/>
            <person name="Peeters S.H."/>
            <person name="Heuer A."/>
            <person name="Rast P."/>
            <person name="Oberbeckmann S."/>
            <person name="Bunk B."/>
            <person name="Jeske O."/>
            <person name="Meyerdierks A."/>
            <person name="Storesund J.E."/>
            <person name="Kallscheuer N."/>
            <person name="Luecker S."/>
            <person name="Lage O.M."/>
            <person name="Pohl T."/>
            <person name="Merkel B.J."/>
            <person name="Hornburger P."/>
            <person name="Mueller R.-W."/>
            <person name="Bruemmer F."/>
            <person name="Labrenz M."/>
            <person name="Spormann A.M."/>
            <person name="Op den Camp H."/>
            <person name="Overmann J."/>
            <person name="Amann R."/>
            <person name="Jetten M.S.M."/>
            <person name="Mascher T."/>
            <person name="Medema M.H."/>
            <person name="Devos D.P."/>
            <person name="Kaster A.-K."/>
            <person name="Ovreas L."/>
            <person name="Rohde M."/>
            <person name="Galperin M.Y."/>
            <person name="Jogler C."/>
        </authorList>
    </citation>
    <scope>NUCLEOTIDE SEQUENCE [LARGE SCALE GENOMIC DNA]</scope>
    <source>
        <strain evidence="3 4">Pan161</strain>
    </source>
</reference>
<dbReference type="SUPFAM" id="SSF47336">
    <property type="entry name" value="ACP-like"/>
    <property type="match status" value="1"/>
</dbReference>
<dbReference type="GO" id="GO:0004674">
    <property type="term" value="F:protein serine/threonine kinase activity"/>
    <property type="evidence" value="ECO:0007669"/>
    <property type="project" value="UniProtKB-EC"/>
</dbReference>
<keyword evidence="4" id="KW-1185">Reference proteome</keyword>
<keyword evidence="3" id="KW-0418">Kinase</keyword>
<evidence type="ECO:0000313" key="3">
    <source>
        <dbReference type="EMBL" id="QDT92620.1"/>
    </source>
</evidence>
<dbReference type="InterPro" id="IPR016187">
    <property type="entry name" value="CTDL_fold"/>
</dbReference>
<dbReference type="Pfam" id="PF03781">
    <property type="entry name" value="FGE-sulfatase"/>
    <property type="match status" value="1"/>
</dbReference>
<feature type="domain" description="Carrier" evidence="2">
    <location>
        <begin position="60"/>
        <end position="144"/>
    </location>
</feature>
<proteinExistence type="predicted"/>
<dbReference type="PANTHER" id="PTHR23150">
    <property type="entry name" value="SULFATASE MODIFYING FACTOR 1, 2"/>
    <property type="match status" value="1"/>
</dbReference>
<feature type="signal peptide" evidence="1">
    <location>
        <begin position="1"/>
        <end position="17"/>
    </location>
</feature>
<dbReference type="AlphaFoldDB" id="A0A517VHX4"/>
<keyword evidence="1" id="KW-0732">Signal</keyword>
<evidence type="ECO:0000256" key="1">
    <source>
        <dbReference type="SAM" id="SignalP"/>
    </source>
</evidence>
<gene>
    <name evidence="3" type="primary">pkn1_4</name>
    <name evidence="3" type="ORF">Pan161_42880</name>
</gene>